<proteinExistence type="predicted"/>
<evidence type="ECO:0000313" key="3">
    <source>
        <dbReference type="Proteomes" id="UP000199647"/>
    </source>
</evidence>
<dbReference type="Proteomes" id="UP000199647">
    <property type="component" value="Unassembled WGS sequence"/>
</dbReference>
<dbReference type="STRING" id="1855383.SAMN05216548_10531"/>
<feature type="region of interest" description="Disordered" evidence="1">
    <location>
        <begin position="36"/>
        <end position="59"/>
    </location>
</feature>
<dbReference type="RefSeq" id="WP_092496186.1">
    <property type="nucleotide sequence ID" value="NZ_FOFG01000005.1"/>
</dbReference>
<evidence type="ECO:0000256" key="1">
    <source>
        <dbReference type="SAM" id="MobiDB-lite"/>
    </source>
</evidence>
<evidence type="ECO:0000313" key="2">
    <source>
        <dbReference type="EMBL" id="SEQ49149.1"/>
    </source>
</evidence>
<organism evidence="2 3">
    <name type="scientific">Faunimonas pinastri</name>
    <dbReference type="NCBI Taxonomy" id="1855383"/>
    <lineage>
        <taxon>Bacteria</taxon>
        <taxon>Pseudomonadati</taxon>
        <taxon>Pseudomonadota</taxon>
        <taxon>Alphaproteobacteria</taxon>
        <taxon>Hyphomicrobiales</taxon>
        <taxon>Afifellaceae</taxon>
        <taxon>Faunimonas</taxon>
    </lineage>
</organism>
<dbReference type="EMBL" id="FOFG01000005">
    <property type="protein sequence ID" value="SEQ49149.1"/>
    <property type="molecule type" value="Genomic_DNA"/>
</dbReference>
<dbReference type="AlphaFoldDB" id="A0A1H9GGG6"/>
<keyword evidence="3" id="KW-1185">Reference proteome</keyword>
<gene>
    <name evidence="2" type="ORF">SAMN05216548_10531</name>
</gene>
<reference evidence="2 3" key="1">
    <citation type="submission" date="2016-10" db="EMBL/GenBank/DDBJ databases">
        <authorList>
            <person name="de Groot N.N."/>
        </authorList>
    </citation>
    <scope>NUCLEOTIDE SEQUENCE [LARGE SCALE GENOMIC DNA]</scope>
    <source>
        <strain evidence="2 3">A52C2</strain>
    </source>
</reference>
<accession>A0A1H9GGG6</accession>
<protein>
    <submittedName>
        <fullName evidence="2">Uncharacterized protein</fullName>
    </submittedName>
</protein>
<name>A0A1H9GGG6_9HYPH</name>
<sequence length="74" mass="8262">MRFLNLGAAAAAGLYVIGMDVTLGVQTELAPVTRPLHQAKATGRAGPREVAYHHHRRRKRPMVKEVPVRRVFYA</sequence>